<dbReference type="GO" id="GO:0004318">
    <property type="term" value="F:enoyl-[acyl-carrier-protein] reductase (NADH) activity"/>
    <property type="evidence" value="ECO:0007669"/>
    <property type="project" value="InterPro"/>
</dbReference>
<evidence type="ECO:0000256" key="1">
    <source>
        <dbReference type="ARBA" id="ARBA00022679"/>
    </source>
</evidence>
<dbReference type="GO" id="GO:0016740">
    <property type="term" value="F:transferase activity"/>
    <property type="evidence" value="ECO:0007669"/>
    <property type="project" value="UniProtKB-KW"/>
</dbReference>
<evidence type="ECO:0000259" key="2">
    <source>
        <dbReference type="Pfam" id="PF08354"/>
    </source>
</evidence>
<sequence>MYGRYLVTLHNTSLSQQFMSLCVFHAQNKNRNYAFEACFVERKVHFANCFLPISAPFHSLYLESVTGIILEDLKEIGAFTQQDLAIPVLHTSSGQGLRDAGSLGEAATVFRGAIHILDFGPRGISRLGVLTHRNKDGTGIRIIIMGTFEGINIEDSEHAVKYTVNWQKEHGTKLTFVDTKFSGLLRQPPVMAAWMMPCTVPWDLALQKIQQNTILGACITVNLIYVNLQGMGWQIPLLQQLHSAGIPIEGLTIGGGYIETIGLKHISFKLGSIDAMQQVISIAKANPTFLVILQWTGGRGGSHHSFEDFHKPILQIYGCIWRCGNIALKLKSPPMPFKNGVLFGSKMMTAKEAHTSSNAKKAMCEAEGIDDKDWEKTYKSPAAGVTMVWSEMDEPIHKLATDAKHLIELKKKHDYIIKRLNADFQKTWEAMYLKDMTYARVIYCMVELTYVEHESRWIDPSLKRLTGDLIQRIKERITLADLDDPFATTKKILAHYTETNAQLINAPDMQHFLLPYQRCGQKPVPFVPSLDKNFEFWFNKDSLWQSQDLEAVVDQDVGGTCIPQGPMGAKYSTVVHEPIKDILDGIHYGHIAALTTDVSGGDESVIPVVEYFGGKPITSLDDIHRVNGFTISETGGKTTFRLSASASQGALPDADL</sequence>
<dbReference type="Gene3D" id="3.20.20.70">
    <property type="entry name" value="Aldolase class I"/>
    <property type="match status" value="3"/>
</dbReference>
<gene>
    <name evidence="3" type="ORF">L873DRAFT_1827628</name>
</gene>
<keyword evidence="4" id="KW-1185">Reference proteome</keyword>
<dbReference type="EMBL" id="ML120381">
    <property type="protein sequence ID" value="RPB00289.1"/>
    <property type="molecule type" value="Genomic_DNA"/>
</dbReference>
<organism evidence="3 4">
    <name type="scientific">Choiromyces venosus 120613-1</name>
    <dbReference type="NCBI Taxonomy" id="1336337"/>
    <lineage>
        <taxon>Eukaryota</taxon>
        <taxon>Fungi</taxon>
        <taxon>Dikarya</taxon>
        <taxon>Ascomycota</taxon>
        <taxon>Pezizomycotina</taxon>
        <taxon>Pezizomycetes</taxon>
        <taxon>Pezizales</taxon>
        <taxon>Tuberaceae</taxon>
        <taxon>Choiromyces</taxon>
    </lineage>
</organism>
<dbReference type="Gene3D" id="1.20.930.70">
    <property type="match status" value="1"/>
</dbReference>
<dbReference type="InterPro" id="IPR050830">
    <property type="entry name" value="Fungal_FAS"/>
</dbReference>
<dbReference type="PANTHER" id="PTHR10982">
    <property type="entry name" value="MALONYL COA-ACYL CARRIER PROTEIN TRANSACYLASE"/>
    <property type="match status" value="1"/>
</dbReference>
<protein>
    <recommendedName>
        <fullName evidence="2">Fatty acid synthase beta subunit AflB /Fas1-like central domain-containing protein</fullName>
    </recommendedName>
</protein>
<accession>A0A3N4JTD9</accession>
<keyword evidence="1" id="KW-0808">Transferase</keyword>
<dbReference type="InterPro" id="IPR001227">
    <property type="entry name" value="Ac_transferase_dom_sf"/>
</dbReference>
<reference evidence="3 4" key="1">
    <citation type="journal article" date="2018" name="Nat. Ecol. Evol.">
        <title>Pezizomycetes genomes reveal the molecular basis of ectomycorrhizal truffle lifestyle.</title>
        <authorList>
            <person name="Murat C."/>
            <person name="Payen T."/>
            <person name="Noel B."/>
            <person name="Kuo A."/>
            <person name="Morin E."/>
            <person name="Chen J."/>
            <person name="Kohler A."/>
            <person name="Krizsan K."/>
            <person name="Balestrini R."/>
            <person name="Da Silva C."/>
            <person name="Montanini B."/>
            <person name="Hainaut M."/>
            <person name="Levati E."/>
            <person name="Barry K.W."/>
            <person name="Belfiori B."/>
            <person name="Cichocki N."/>
            <person name="Clum A."/>
            <person name="Dockter R.B."/>
            <person name="Fauchery L."/>
            <person name="Guy J."/>
            <person name="Iotti M."/>
            <person name="Le Tacon F."/>
            <person name="Lindquist E.A."/>
            <person name="Lipzen A."/>
            <person name="Malagnac F."/>
            <person name="Mello A."/>
            <person name="Molinier V."/>
            <person name="Miyauchi S."/>
            <person name="Poulain J."/>
            <person name="Riccioni C."/>
            <person name="Rubini A."/>
            <person name="Sitrit Y."/>
            <person name="Splivallo R."/>
            <person name="Traeger S."/>
            <person name="Wang M."/>
            <person name="Zifcakova L."/>
            <person name="Wipf D."/>
            <person name="Zambonelli A."/>
            <person name="Paolocci F."/>
            <person name="Nowrousian M."/>
            <person name="Ottonello S."/>
            <person name="Baldrian P."/>
            <person name="Spatafora J.W."/>
            <person name="Henrissat B."/>
            <person name="Nagy L.G."/>
            <person name="Aury J.M."/>
            <person name="Wincker P."/>
            <person name="Grigoriev I.V."/>
            <person name="Bonfante P."/>
            <person name="Martin F.M."/>
        </authorList>
    </citation>
    <scope>NUCLEOTIDE SEQUENCE [LARGE SCALE GENOMIC DNA]</scope>
    <source>
        <strain evidence="3 4">120613-1</strain>
    </source>
</reference>
<dbReference type="OrthoDB" id="5417908at2759"/>
<dbReference type="STRING" id="1336337.A0A3N4JTD9"/>
<dbReference type="InterPro" id="IPR013785">
    <property type="entry name" value="Aldolase_TIM"/>
</dbReference>
<dbReference type="PANTHER" id="PTHR10982:SF21">
    <property type="entry name" value="FATTY ACID SYNTHASE SUBUNIT BETA"/>
    <property type="match status" value="1"/>
</dbReference>
<proteinExistence type="predicted"/>
<name>A0A3N4JTD9_9PEZI</name>
<dbReference type="Gene3D" id="3.40.366.10">
    <property type="entry name" value="Malonyl-Coenzyme A Acyl Carrier Protein, domain 2"/>
    <property type="match status" value="1"/>
</dbReference>
<evidence type="ECO:0000313" key="4">
    <source>
        <dbReference type="Proteomes" id="UP000276215"/>
    </source>
</evidence>
<dbReference type="Pfam" id="PF08354">
    <property type="entry name" value="Fas1-AflB-like_hel"/>
    <property type="match status" value="1"/>
</dbReference>
<evidence type="ECO:0000313" key="3">
    <source>
        <dbReference type="EMBL" id="RPB00289.1"/>
    </source>
</evidence>
<dbReference type="Proteomes" id="UP000276215">
    <property type="component" value="Unassembled WGS sequence"/>
</dbReference>
<dbReference type="InterPro" id="IPR013565">
    <property type="entry name" value="Fas1/AflB-like_central"/>
</dbReference>
<dbReference type="AlphaFoldDB" id="A0A3N4JTD9"/>
<feature type="domain" description="Fatty acid synthase beta subunit AflB /Fas1-like central" evidence="2">
    <location>
        <begin position="324"/>
        <end position="583"/>
    </location>
</feature>